<dbReference type="RefSeq" id="WP_281761862.1">
    <property type="nucleotide sequence ID" value="NZ_AP026709.1"/>
</dbReference>
<reference evidence="1 2" key="1">
    <citation type="submission" date="2022-08" db="EMBL/GenBank/DDBJ databases">
        <title>Genome Sequence of the sulphate-reducing bacterium, Pseudodesulfovibrio sp. SYK.</title>
        <authorList>
            <person name="Kondo R."/>
            <person name="Kataoka T."/>
        </authorList>
    </citation>
    <scope>NUCLEOTIDE SEQUENCE [LARGE SCALE GENOMIC DNA]</scope>
    <source>
        <strain evidence="1 2">SYK</strain>
    </source>
</reference>
<sequence>MPVRGKQSPNLPAVPAGVDASTKAFLTAVKETIETMQGKRRNTALKAVVTFEDLQKMGLKVSQKGVGTDAEYDFSRIVRGDSVPNPPRDLAVTSMVVSNKLTWTNPSYNSDLSHVEIYCAFGSQSISDAIRVGIYSFPSKENYKAIGEFIHSGLNTKASHTYWLRTQNWPGNHSPWEPNNGGRVVPADSSATINDLLSSLTDDNKYDTIHRVIADSFQVLQPSAGLESPVPVFVVGTVDGQTAIGVNGDMFVDGAILTKHLDGNIINGAFLSASAQIELGVDGLFRFMEGAKIFGGDGNFLLDTTGGVTRLMMGPNGALDVNGNVAVGKDYMLMTGSDITYYRWFGGAHREYKSLKRMEQGWVSNGVWLTLPGYWVTPPKIQLSPRNLKTFDKDNNTVHQSLNMEVTDIEEVSGTPNVYRFMSNARLVIAAGTVDFDVLLSKSEDQDGVAAQTASYTTPPYCSACTIDYEFKANKPTDTVGIWHKRTAILSVYVDGVVEDTRSITTSSTGYYPGSISISGLTASATGHSVYLKLSATDDGANTFPASMSYDTQEASSLNNTLSGVWIGQSVHSDSFSIPAASTPSDGAWELYQIDISGNLTNTHTVTNDFVAKVSIGGVTVTCLGAAGTATFSGTGTTSLTSSPTSGSLSHSTNSYMTNTATLNSVGYTAYWRKGTDALLTKVEFTSISVTLTGANTLAEGTVNYMAISEE</sequence>
<name>A0ABN6S0Y6_9BACT</name>
<gene>
    <name evidence="1" type="ORF">SYK_02930</name>
</gene>
<accession>A0ABN6S0Y6</accession>
<protein>
    <submittedName>
        <fullName evidence="1">Uncharacterized protein</fullName>
    </submittedName>
</protein>
<organism evidence="1 2">
    <name type="scientific">Pseudodesulfovibrio nedwellii</name>
    <dbReference type="NCBI Taxonomy" id="2973072"/>
    <lineage>
        <taxon>Bacteria</taxon>
        <taxon>Pseudomonadati</taxon>
        <taxon>Thermodesulfobacteriota</taxon>
        <taxon>Desulfovibrionia</taxon>
        <taxon>Desulfovibrionales</taxon>
        <taxon>Desulfovibrionaceae</taxon>
    </lineage>
</organism>
<dbReference type="Proteomes" id="UP001317742">
    <property type="component" value="Chromosome"/>
</dbReference>
<evidence type="ECO:0000313" key="2">
    <source>
        <dbReference type="Proteomes" id="UP001317742"/>
    </source>
</evidence>
<dbReference type="EMBL" id="AP026709">
    <property type="protein sequence ID" value="BDQ35933.1"/>
    <property type="molecule type" value="Genomic_DNA"/>
</dbReference>
<keyword evidence="2" id="KW-1185">Reference proteome</keyword>
<proteinExistence type="predicted"/>
<evidence type="ECO:0000313" key="1">
    <source>
        <dbReference type="EMBL" id="BDQ35933.1"/>
    </source>
</evidence>